<proteinExistence type="predicted"/>
<sequence length="158" mass="17775">MSGHSPTAALLLTPRGSAASGWVLSHRHRDGYNTADIEYLEDERVEGPGYEGLGMLPDPVYQQPVSWLASLQDPAKEQTLSHFGLMPDREPEPQSNPSGPAWSWWMLVVLPLEQKAQLAILGMISLKEHLLAIRRILVIIMHEMNSWQELVNSRERNS</sequence>
<dbReference type="Proteomes" id="UP001162501">
    <property type="component" value="Chromosome 4"/>
</dbReference>
<name>A0AC59ZSW8_RANTA</name>
<reference evidence="1" key="2">
    <citation type="submission" date="2025-03" db="EMBL/GenBank/DDBJ databases">
        <authorList>
            <consortium name="ELIXIR-Norway"/>
            <consortium name="Elixir Norway"/>
        </authorList>
    </citation>
    <scope>NUCLEOTIDE SEQUENCE</scope>
</reference>
<accession>A0AC59ZSW8</accession>
<evidence type="ECO:0000313" key="2">
    <source>
        <dbReference type="Proteomes" id="UP001162501"/>
    </source>
</evidence>
<organism evidence="1 2">
    <name type="scientific">Rangifer tarandus platyrhynchus</name>
    <name type="common">Svalbard reindeer</name>
    <dbReference type="NCBI Taxonomy" id="3082113"/>
    <lineage>
        <taxon>Eukaryota</taxon>
        <taxon>Metazoa</taxon>
        <taxon>Chordata</taxon>
        <taxon>Craniata</taxon>
        <taxon>Vertebrata</taxon>
        <taxon>Euteleostomi</taxon>
        <taxon>Mammalia</taxon>
        <taxon>Eutheria</taxon>
        <taxon>Laurasiatheria</taxon>
        <taxon>Artiodactyla</taxon>
        <taxon>Ruminantia</taxon>
        <taxon>Pecora</taxon>
        <taxon>Cervidae</taxon>
        <taxon>Odocoileinae</taxon>
        <taxon>Rangifer</taxon>
    </lineage>
</organism>
<reference evidence="1" key="1">
    <citation type="submission" date="2023-05" db="EMBL/GenBank/DDBJ databases">
        <authorList>
            <consortium name="ELIXIR-Norway"/>
        </authorList>
    </citation>
    <scope>NUCLEOTIDE SEQUENCE</scope>
</reference>
<dbReference type="EMBL" id="OX596088">
    <property type="protein sequence ID" value="CAN0505108.1"/>
    <property type="molecule type" value="Genomic_DNA"/>
</dbReference>
<protein>
    <submittedName>
        <fullName evidence="1">Uncharacterized protein</fullName>
    </submittedName>
</protein>
<gene>
    <name evidence="1" type="ORF">MRATA1EN22A_LOCUS22512</name>
</gene>
<evidence type="ECO:0000313" key="1">
    <source>
        <dbReference type="EMBL" id="CAN0505108.1"/>
    </source>
</evidence>